<dbReference type="AlphaFoldDB" id="A0A0F9MM63"/>
<name>A0A0F9MM63_9ZZZZ</name>
<comment type="caution">
    <text evidence="1">The sequence shown here is derived from an EMBL/GenBank/DDBJ whole genome shotgun (WGS) entry which is preliminary data.</text>
</comment>
<gene>
    <name evidence="1" type="ORF">LCGC14_1364960</name>
</gene>
<evidence type="ECO:0000313" key="1">
    <source>
        <dbReference type="EMBL" id="KKM77945.1"/>
    </source>
</evidence>
<accession>A0A0F9MM63</accession>
<proteinExistence type="predicted"/>
<reference evidence="1" key="1">
    <citation type="journal article" date="2015" name="Nature">
        <title>Complex archaea that bridge the gap between prokaryotes and eukaryotes.</title>
        <authorList>
            <person name="Spang A."/>
            <person name="Saw J.H."/>
            <person name="Jorgensen S.L."/>
            <person name="Zaremba-Niedzwiedzka K."/>
            <person name="Martijn J."/>
            <person name="Lind A.E."/>
            <person name="van Eijk R."/>
            <person name="Schleper C."/>
            <person name="Guy L."/>
            <person name="Ettema T.J."/>
        </authorList>
    </citation>
    <scope>NUCLEOTIDE SEQUENCE</scope>
</reference>
<sequence>MAEKKEVIPKVETKVEIPKELVETPKKVGPVMGGTLKRTLKELESLDVQLKDLFSVKNMTINLSWIKLIRLINFNADKVVLKWNHTFEETLEIIELFLF</sequence>
<dbReference type="EMBL" id="LAZR01008567">
    <property type="protein sequence ID" value="KKM77945.1"/>
    <property type="molecule type" value="Genomic_DNA"/>
</dbReference>
<protein>
    <submittedName>
        <fullName evidence="1">Uncharacterized protein</fullName>
    </submittedName>
</protein>
<organism evidence="1">
    <name type="scientific">marine sediment metagenome</name>
    <dbReference type="NCBI Taxonomy" id="412755"/>
    <lineage>
        <taxon>unclassified sequences</taxon>
        <taxon>metagenomes</taxon>
        <taxon>ecological metagenomes</taxon>
    </lineage>
</organism>